<protein>
    <recommendedName>
        <fullName evidence="3">tRNA threonylcarbamoyladenosine biosynthesis protein TsaE</fullName>
    </recommendedName>
    <alternativeName>
        <fullName evidence="10">t(6)A37 threonylcarbamoyladenosine biosynthesis protein TsaE</fullName>
    </alternativeName>
</protein>
<evidence type="ECO:0000313" key="12">
    <source>
        <dbReference type="Proteomes" id="UP000297475"/>
    </source>
</evidence>
<evidence type="ECO:0000313" key="11">
    <source>
        <dbReference type="EMBL" id="TGG94053.1"/>
    </source>
</evidence>
<reference evidence="11 12" key="1">
    <citation type="submission" date="2019-04" db="EMBL/GenBank/DDBJ databases">
        <title>Natronospirillum operosus gen. nov., sp. nov., a haloalkaliphilic satellite isolated from decaying biomass of laboratory culture of cyanobacterium Geitlerinema sp. and proposal of Natronospirillaceae fam. nov. and Saccharospirillaceae fam. nov.</title>
        <authorList>
            <person name="Kevbrin V."/>
            <person name="Boltyanskaya Y."/>
            <person name="Koziaeva V."/>
            <person name="Grouzdev D.S."/>
            <person name="Park M."/>
            <person name="Cho J."/>
        </authorList>
    </citation>
    <scope>NUCLEOTIDE SEQUENCE [LARGE SCALE GENOMIC DNA]</scope>
    <source>
        <strain evidence="11 12">G-116</strain>
    </source>
</reference>
<dbReference type="GO" id="GO:0002949">
    <property type="term" value="P:tRNA threonylcarbamoyladenosine modification"/>
    <property type="evidence" value="ECO:0007669"/>
    <property type="project" value="InterPro"/>
</dbReference>
<comment type="caution">
    <text evidence="11">The sequence shown here is derived from an EMBL/GenBank/DDBJ whole genome shotgun (WGS) entry which is preliminary data.</text>
</comment>
<accession>A0A4Z0WD68</accession>
<dbReference type="GO" id="GO:0016740">
    <property type="term" value="F:transferase activity"/>
    <property type="evidence" value="ECO:0007669"/>
    <property type="project" value="UniProtKB-KW"/>
</dbReference>
<dbReference type="SUPFAM" id="SSF52540">
    <property type="entry name" value="P-loop containing nucleoside triphosphate hydrolases"/>
    <property type="match status" value="1"/>
</dbReference>
<dbReference type="Pfam" id="PF02367">
    <property type="entry name" value="TsaE"/>
    <property type="match status" value="1"/>
</dbReference>
<dbReference type="PANTHER" id="PTHR33540:SF2">
    <property type="entry name" value="TRNA THREONYLCARBAMOYLADENOSINE BIOSYNTHESIS PROTEIN TSAE"/>
    <property type="match status" value="1"/>
</dbReference>
<dbReference type="EMBL" id="SRMF01000002">
    <property type="protein sequence ID" value="TGG94053.1"/>
    <property type="molecule type" value="Genomic_DNA"/>
</dbReference>
<gene>
    <name evidence="11" type="primary">tsaE</name>
    <name evidence="11" type="ORF">E4656_07705</name>
</gene>
<keyword evidence="7" id="KW-0547">Nucleotide-binding</keyword>
<keyword evidence="9" id="KW-0460">Magnesium</keyword>
<dbReference type="GO" id="GO:0005737">
    <property type="term" value="C:cytoplasm"/>
    <property type="evidence" value="ECO:0007669"/>
    <property type="project" value="UniProtKB-SubCell"/>
</dbReference>
<dbReference type="InterPro" id="IPR003442">
    <property type="entry name" value="T6A_TsaE"/>
</dbReference>
<name>A0A4Z0WD68_9GAMM</name>
<evidence type="ECO:0000256" key="6">
    <source>
        <dbReference type="ARBA" id="ARBA00022723"/>
    </source>
</evidence>
<keyword evidence="6" id="KW-0479">Metal-binding</keyword>
<dbReference type="InterPro" id="IPR027417">
    <property type="entry name" value="P-loop_NTPase"/>
</dbReference>
<dbReference type="PANTHER" id="PTHR33540">
    <property type="entry name" value="TRNA THREONYLCARBAMOYLADENOSINE BIOSYNTHESIS PROTEIN TSAE"/>
    <property type="match status" value="1"/>
</dbReference>
<keyword evidence="11" id="KW-0808">Transferase</keyword>
<dbReference type="RefSeq" id="WP_135482622.1">
    <property type="nucleotide sequence ID" value="NZ_SRMF01000002.1"/>
</dbReference>
<evidence type="ECO:0000256" key="10">
    <source>
        <dbReference type="ARBA" id="ARBA00032441"/>
    </source>
</evidence>
<keyword evidence="5" id="KW-0819">tRNA processing</keyword>
<dbReference type="GO" id="GO:0005524">
    <property type="term" value="F:ATP binding"/>
    <property type="evidence" value="ECO:0007669"/>
    <property type="project" value="UniProtKB-KW"/>
</dbReference>
<evidence type="ECO:0000256" key="2">
    <source>
        <dbReference type="ARBA" id="ARBA00007599"/>
    </source>
</evidence>
<comment type="similarity">
    <text evidence="2">Belongs to the TsaE family.</text>
</comment>
<dbReference type="NCBIfam" id="TIGR00150">
    <property type="entry name" value="T6A_YjeE"/>
    <property type="match status" value="1"/>
</dbReference>
<dbReference type="Gene3D" id="3.40.50.300">
    <property type="entry name" value="P-loop containing nucleotide triphosphate hydrolases"/>
    <property type="match status" value="1"/>
</dbReference>
<evidence type="ECO:0000256" key="4">
    <source>
        <dbReference type="ARBA" id="ARBA00022490"/>
    </source>
</evidence>
<dbReference type="OrthoDB" id="9800307at2"/>
<keyword evidence="12" id="KW-1185">Reference proteome</keyword>
<evidence type="ECO:0000256" key="8">
    <source>
        <dbReference type="ARBA" id="ARBA00022840"/>
    </source>
</evidence>
<evidence type="ECO:0000256" key="1">
    <source>
        <dbReference type="ARBA" id="ARBA00004496"/>
    </source>
</evidence>
<evidence type="ECO:0000256" key="9">
    <source>
        <dbReference type="ARBA" id="ARBA00022842"/>
    </source>
</evidence>
<evidence type="ECO:0000256" key="3">
    <source>
        <dbReference type="ARBA" id="ARBA00019010"/>
    </source>
</evidence>
<dbReference type="GO" id="GO:0046872">
    <property type="term" value="F:metal ion binding"/>
    <property type="evidence" value="ECO:0007669"/>
    <property type="project" value="UniProtKB-KW"/>
</dbReference>
<dbReference type="Proteomes" id="UP000297475">
    <property type="component" value="Unassembled WGS sequence"/>
</dbReference>
<evidence type="ECO:0000256" key="5">
    <source>
        <dbReference type="ARBA" id="ARBA00022694"/>
    </source>
</evidence>
<dbReference type="AlphaFoldDB" id="A0A4Z0WD68"/>
<keyword evidence="8" id="KW-0067">ATP-binding</keyword>
<keyword evidence="4" id="KW-0963">Cytoplasm</keyword>
<comment type="subcellular location">
    <subcellularLocation>
        <location evidence="1">Cytoplasm</location>
    </subcellularLocation>
</comment>
<evidence type="ECO:0000256" key="7">
    <source>
        <dbReference type="ARBA" id="ARBA00022741"/>
    </source>
</evidence>
<sequence>MTASVRLAGESATQALGASLAANPAVAASSGMVVHLLGELGMGKTTLVRSYLQGLGWRGRVKSPTYTLIEPYEWAHYRVYHFDLYRLGSPEELEFMGIRDYLNADSLCFVEWPERGQGVLPAADLRLSLTPAHADESARDLRAEAFADGALPWVQALREWEDTPA</sequence>
<proteinExistence type="inferred from homology"/>
<organism evidence="11 12">
    <name type="scientific">Natronospirillum operosum</name>
    <dbReference type="NCBI Taxonomy" id="2759953"/>
    <lineage>
        <taxon>Bacteria</taxon>
        <taxon>Pseudomonadati</taxon>
        <taxon>Pseudomonadota</taxon>
        <taxon>Gammaproteobacteria</taxon>
        <taxon>Oceanospirillales</taxon>
        <taxon>Natronospirillaceae</taxon>
        <taxon>Natronospirillum</taxon>
    </lineage>
</organism>